<evidence type="ECO:0000259" key="2">
    <source>
        <dbReference type="Pfam" id="PF14416"/>
    </source>
</evidence>
<evidence type="ECO:0000313" key="4">
    <source>
        <dbReference type="Proteomes" id="UP001454036"/>
    </source>
</evidence>
<evidence type="ECO:0000256" key="1">
    <source>
        <dbReference type="SAM" id="Phobius"/>
    </source>
</evidence>
<dbReference type="PANTHER" id="PTHR32285:SF62">
    <property type="entry name" value="PROTEIN TRICHOME BIREFRINGENCE-LIKE 33"/>
    <property type="match status" value="1"/>
</dbReference>
<feature type="domain" description="Trichome birefringence-like N-terminal" evidence="2">
    <location>
        <begin position="88"/>
        <end position="142"/>
    </location>
</feature>
<name>A0AAV3PYH7_LITER</name>
<protein>
    <recommendedName>
        <fullName evidence="2">Trichome birefringence-like N-terminal domain-containing protein</fullName>
    </recommendedName>
</protein>
<evidence type="ECO:0000313" key="3">
    <source>
        <dbReference type="EMBL" id="GAA0156103.1"/>
    </source>
</evidence>
<dbReference type="GO" id="GO:0016413">
    <property type="term" value="F:O-acetyltransferase activity"/>
    <property type="evidence" value="ECO:0007669"/>
    <property type="project" value="InterPro"/>
</dbReference>
<organism evidence="3 4">
    <name type="scientific">Lithospermum erythrorhizon</name>
    <name type="common">Purple gromwell</name>
    <name type="synonym">Lithospermum officinale var. erythrorhizon</name>
    <dbReference type="NCBI Taxonomy" id="34254"/>
    <lineage>
        <taxon>Eukaryota</taxon>
        <taxon>Viridiplantae</taxon>
        <taxon>Streptophyta</taxon>
        <taxon>Embryophyta</taxon>
        <taxon>Tracheophyta</taxon>
        <taxon>Spermatophyta</taxon>
        <taxon>Magnoliopsida</taxon>
        <taxon>eudicotyledons</taxon>
        <taxon>Gunneridae</taxon>
        <taxon>Pentapetalae</taxon>
        <taxon>asterids</taxon>
        <taxon>lamiids</taxon>
        <taxon>Boraginales</taxon>
        <taxon>Boraginaceae</taxon>
        <taxon>Boraginoideae</taxon>
        <taxon>Lithospermeae</taxon>
        <taxon>Lithospermum</taxon>
    </lineage>
</organism>
<keyword evidence="1" id="KW-0812">Transmembrane</keyword>
<dbReference type="EMBL" id="BAABME010019113">
    <property type="protein sequence ID" value="GAA0156103.1"/>
    <property type="molecule type" value="Genomic_DNA"/>
</dbReference>
<comment type="caution">
    <text evidence="3">The sequence shown here is derived from an EMBL/GenBank/DDBJ whole genome shotgun (WGS) entry which is preliminary data.</text>
</comment>
<dbReference type="GO" id="GO:0005794">
    <property type="term" value="C:Golgi apparatus"/>
    <property type="evidence" value="ECO:0007669"/>
    <property type="project" value="TreeGrafter"/>
</dbReference>
<keyword evidence="4" id="KW-1185">Reference proteome</keyword>
<proteinExistence type="predicted"/>
<accession>A0AAV3PYH7</accession>
<dbReference type="InterPro" id="IPR025846">
    <property type="entry name" value="TBL_N"/>
</dbReference>
<dbReference type="InterPro" id="IPR029962">
    <property type="entry name" value="TBL"/>
</dbReference>
<keyword evidence="1" id="KW-1133">Transmembrane helix</keyword>
<gene>
    <name evidence="3" type="ORF">LIER_38215</name>
</gene>
<dbReference type="AlphaFoldDB" id="A0AAV3PYH7"/>
<dbReference type="PANTHER" id="PTHR32285">
    <property type="entry name" value="PROTEIN TRICHOME BIREFRINGENCE-LIKE 9-RELATED"/>
    <property type="match status" value="1"/>
</dbReference>
<reference evidence="3 4" key="1">
    <citation type="submission" date="2024-01" db="EMBL/GenBank/DDBJ databases">
        <title>The complete chloroplast genome sequence of Lithospermum erythrorhizon: insights into the phylogenetic relationship among Boraginaceae species and the maternal lineages of purple gromwells.</title>
        <authorList>
            <person name="Okada T."/>
            <person name="Watanabe K."/>
        </authorList>
    </citation>
    <scope>NUCLEOTIDE SEQUENCE [LARGE SCALE GENOMIC DNA]</scope>
</reference>
<keyword evidence="1" id="KW-0472">Membrane</keyword>
<dbReference type="Pfam" id="PF14416">
    <property type="entry name" value="PMR5N"/>
    <property type="match status" value="1"/>
</dbReference>
<dbReference type="Proteomes" id="UP001454036">
    <property type="component" value="Unassembled WGS sequence"/>
</dbReference>
<feature type="transmembrane region" description="Helical" evidence="1">
    <location>
        <begin position="27"/>
        <end position="46"/>
    </location>
</feature>
<sequence>MTQMKPPLSSSSPSPVSHLQQRSKARLSPYIFTFFGFIVFVVVLYGEDLSCILEYQLVGGDNQPQFISTSPIKKKESLPPFGIRRAEESCDLFSGQWVLDNKTRPLYEEYECPYIQPQLTCQEHGRPDKDYQYWRWKPHGCSLPR</sequence>